<sequence length="186" mass="20564">MKNVRSLMIVLLGVLTFISCRKDTNDTEPIGKKENSSARIDASQLDEYLVFGYVGLGWGCGTEALYLINGNKLYVDTTGAYCQKGNEYVFNGVQLPDSQYVKAKGMVEFFPEAMRSVSGTTFGCPGCADGGMLFLQLKQKGVALKSWRVDDSVFYRGTDVLNNAFPEYLPKYGLIAFNVIQSLKNK</sequence>
<organism evidence="1 2">
    <name type="scientific">Pseudarcicella hirudinis</name>
    <dbReference type="NCBI Taxonomy" id="1079859"/>
    <lineage>
        <taxon>Bacteria</taxon>
        <taxon>Pseudomonadati</taxon>
        <taxon>Bacteroidota</taxon>
        <taxon>Cytophagia</taxon>
        <taxon>Cytophagales</taxon>
        <taxon>Flectobacillaceae</taxon>
        <taxon>Pseudarcicella</taxon>
    </lineage>
</organism>
<reference evidence="1 2" key="1">
    <citation type="submission" date="2016-10" db="EMBL/GenBank/DDBJ databases">
        <authorList>
            <person name="de Groot N.N."/>
        </authorList>
    </citation>
    <scope>NUCLEOTIDE SEQUENCE [LARGE SCALE GENOMIC DNA]</scope>
    <source>
        <strain evidence="2">E92,LMG 26720,CCM 7988</strain>
    </source>
</reference>
<protein>
    <recommendedName>
        <fullName evidence="3">Lipoprotein</fullName>
    </recommendedName>
</protein>
<dbReference type="PROSITE" id="PS51257">
    <property type="entry name" value="PROKAR_LIPOPROTEIN"/>
    <property type="match status" value="1"/>
</dbReference>
<gene>
    <name evidence="1" type="ORF">SAMN04515674_112109</name>
</gene>
<evidence type="ECO:0000313" key="1">
    <source>
        <dbReference type="EMBL" id="SFQ21927.1"/>
    </source>
</evidence>
<evidence type="ECO:0008006" key="3">
    <source>
        <dbReference type="Google" id="ProtNLM"/>
    </source>
</evidence>
<evidence type="ECO:0000313" key="2">
    <source>
        <dbReference type="Proteomes" id="UP000199306"/>
    </source>
</evidence>
<dbReference type="AlphaFoldDB" id="A0A1I5WQR6"/>
<dbReference type="Proteomes" id="UP000199306">
    <property type="component" value="Unassembled WGS sequence"/>
</dbReference>
<dbReference type="STRING" id="1079859.SAMN04515674_112109"/>
<keyword evidence="2" id="KW-1185">Reference proteome</keyword>
<name>A0A1I5WQR6_9BACT</name>
<proteinExistence type="predicted"/>
<accession>A0A1I5WQR6</accession>
<dbReference type="OrthoDB" id="5522116at2"/>
<dbReference type="EMBL" id="FOXH01000012">
    <property type="protein sequence ID" value="SFQ21927.1"/>
    <property type="molecule type" value="Genomic_DNA"/>
</dbReference>
<dbReference type="RefSeq" id="WP_092018647.1">
    <property type="nucleotide sequence ID" value="NZ_FOXH01000012.1"/>
</dbReference>